<dbReference type="PANTHER" id="PTHR35361">
    <property type="entry name" value="OS08G0443700 PROTEIN"/>
    <property type="match status" value="1"/>
</dbReference>
<organism evidence="2 3">
    <name type="scientific">Monascus purpureus</name>
    <name type="common">Red mold</name>
    <name type="synonym">Monascus anka</name>
    <dbReference type="NCBI Taxonomy" id="5098"/>
    <lineage>
        <taxon>Eukaryota</taxon>
        <taxon>Fungi</taxon>
        <taxon>Dikarya</taxon>
        <taxon>Ascomycota</taxon>
        <taxon>Pezizomycotina</taxon>
        <taxon>Eurotiomycetes</taxon>
        <taxon>Eurotiomycetidae</taxon>
        <taxon>Eurotiales</taxon>
        <taxon>Aspergillaceae</taxon>
        <taxon>Monascus</taxon>
    </lineage>
</organism>
<feature type="compositionally biased region" description="Low complexity" evidence="1">
    <location>
        <begin position="84"/>
        <end position="98"/>
    </location>
</feature>
<dbReference type="GO" id="GO:0016071">
    <property type="term" value="P:mRNA metabolic process"/>
    <property type="evidence" value="ECO:0007669"/>
    <property type="project" value="UniProtKB-ARBA"/>
</dbReference>
<dbReference type="PANTHER" id="PTHR35361:SF1">
    <property type="entry name" value="OS08G0443700 PROTEIN"/>
    <property type="match status" value="1"/>
</dbReference>
<feature type="region of interest" description="Disordered" evidence="1">
    <location>
        <begin position="161"/>
        <end position="189"/>
    </location>
</feature>
<keyword evidence="3" id="KW-1185">Reference proteome</keyword>
<accession>A0A507R0K8</accession>
<sequence length="442" mass="47903">MTPHAPKQLLSTPPSSPPRDTSPADASYYCSNGVNMSKKKNVRSGKKPRDVSNNGHRHTSSQPNLDSPSHMKNSPHYAGPTFHASPAPSALPIPSFFSKSVPESDSAPVLDMDSDVLEAGPDLENTPSKPKPRIPCVDGQKPTPLDFLFKAALEARNGKIQYDSETETRNQSPAPISFSTPLSHRKPESPAGGIFQLDMENPDICSPPTNYSIANSYKHRMDSLRSTSLPSRPVENLDENERKAKTEALKDLLLNPRPQRPSSSVSPLGRHKVDALNGDVRPVSDSTVPHFVTPLRATSGPATSNSYQRSHAQKNLISGNCAHSPFFPSQTRSSEQFRNQDYTLKQQASPSGHKSMAGISGGTFTSPHVAYCQPNPINTPALQQIYGSPVSQQSKLPQGIPVNPPSSNKSLDTKKMEDDLRRILKLNAAPGIHSSSIQSSYA</sequence>
<reference evidence="2 3" key="1">
    <citation type="submission" date="2019-06" db="EMBL/GenBank/DDBJ databases">
        <title>Wine fermentation using esterase from Monascus purpureus.</title>
        <authorList>
            <person name="Geng C."/>
            <person name="Zhang Y."/>
        </authorList>
    </citation>
    <scope>NUCLEOTIDE SEQUENCE [LARGE SCALE GENOMIC DNA]</scope>
    <source>
        <strain evidence="2">HQ1</strain>
    </source>
</reference>
<feature type="compositionally biased region" description="Polar residues" evidence="1">
    <location>
        <begin position="60"/>
        <end position="72"/>
    </location>
</feature>
<dbReference type="Proteomes" id="UP000319663">
    <property type="component" value="Unassembled WGS sequence"/>
</dbReference>
<dbReference type="AlphaFoldDB" id="A0A507R0K8"/>
<dbReference type="EMBL" id="VIFY01000034">
    <property type="protein sequence ID" value="TQB74177.1"/>
    <property type="molecule type" value="Genomic_DNA"/>
</dbReference>
<protein>
    <submittedName>
        <fullName evidence="2">Uncharacterized protein</fullName>
    </submittedName>
</protein>
<feature type="region of interest" description="Disordered" evidence="1">
    <location>
        <begin position="1"/>
        <end position="140"/>
    </location>
</feature>
<proteinExistence type="predicted"/>
<evidence type="ECO:0000313" key="2">
    <source>
        <dbReference type="EMBL" id="TQB74177.1"/>
    </source>
</evidence>
<evidence type="ECO:0000256" key="1">
    <source>
        <dbReference type="SAM" id="MobiDB-lite"/>
    </source>
</evidence>
<feature type="compositionally biased region" description="Basic residues" evidence="1">
    <location>
        <begin position="37"/>
        <end position="46"/>
    </location>
</feature>
<dbReference type="Pfam" id="PF15365">
    <property type="entry name" value="PNRC"/>
    <property type="match status" value="1"/>
</dbReference>
<evidence type="ECO:0000313" key="3">
    <source>
        <dbReference type="Proteomes" id="UP000319663"/>
    </source>
</evidence>
<feature type="compositionally biased region" description="Low complexity" evidence="1">
    <location>
        <begin position="18"/>
        <end position="27"/>
    </location>
</feature>
<comment type="caution">
    <text evidence="2">The sequence shown here is derived from an EMBL/GenBank/DDBJ whole genome shotgun (WGS) entry which is preliminary data.</text>
</comment>
<gene>
    <name evidence="2" type="ORF">MPDQ_005081</name>
</gene>
<name>A0A507R0K8_MONPU</name>
<dbReference type="InterPro" id="IPR028322">
    <property type="entry name" value="PNRC-like_rgn"/>
</dbReference>
<feature type="compositionally biased region" description="Polar residues" evidence="1">
    <location>
        <begin position="169"/>
        <end position="182"/>
    </location>
</feature>
<feature type="region of interest" description="Disordered" evidence="1">
    <location>
        <begin position="389"/>
        <end position="416"/>
    </location>
</feature>